<dbReference type="Pfam" id="PF00067">
    <property type="entry name" value="p450"/>
    <property type="match status" value="1"/>
</dbReference>
<dbReference type="Proteomes" id="UP000465220">
    <property type="component" value="Unassembled WGS sequence"/>
</dbReference>
<evidence type="ECO:0000256" key="4">
    <source>
        <dbReference type="RuleBase" id="RU000461"/>
    </source>
</evidence>
<reference evidence="5 7" key="1">
    <citation type="submission" date="2015-11" db="EMBL/GenBank/DDBJ databases">
        <title>Aspergillus lentulus strain IFM 54703T.</title>
        <authorList>
            <person name="Kusuya Y."/>
            <person name="Sakai K."/>
            <person name="Kamei K."/>
            <person name="Takahashi H."/>
            <person name="Yaguchi T."/>
        </authorList>
    </citation>
    <scope>NUCLEOTIDE SEQUENCE [LARGE SCALE GENOMIC DNA]</scope>
    <source>
        <strain evidence="5 7">IFM 54703</strain>
    </source>
</reference>
<comment type="caution">
    <text evidence="5">The sequence shown here is derived from an EMBL/GenBank/DDBJ whole genome shotgun (WGS) entry which is preliminary data.</text>
</comment>
<dbReference type="InterPro" id="IPR001128">
    <property type="entry name" value="Cyt_P450"/>
</dbReference>
<evidence type="ECO:0000313" key="6">
    <source>
        <dbReference type="EMBL" id="GFF91918.1"/>
    </source>
</evidence>
<evidence type="ECO:0000256" key="2">
    <source>
        <dbReference type="ARBA" id="ARBA00023002"/>
    </source>
</evidence>
<dbReference type="InterPro" id="IPR017972">
    <property type="entry name" value="Cyt_P450_CS"/>
</dbReference>
<dbReference type="EMBL" id="BCLY01000016">
    <property type="protein sequence ID" value="GAQ11697.1"/>
    <property type="molecule type" value="Genomic_DNA"/>
</dbReference>
<keyword evidence="8" id="KW-1185">Reference proteome</keyword>
<proteinExistence type="inferred from homology"/>
<accession>A0AAN4PRL0</accession>
<dbReference type="GO" id="GO:0004497">
    <property type="term" value="F:monooxygenase activity"/>
    <property type="evidence" value="ECO:0007669"/>
    <property type="project" value="UniProtKB-KW"/>
</dbReference>
<dbReference type="PROSITE" id="PS00086">
    <property type="entry name" value="CYTOCHROME_P450"/>
    <property type="match status" value="1"/>
</dbReference>
<dbReference type="GO" id="GO:0005506">
    <property type="term" value="F:iron ion binding"/>
    <property type="evidence" value="ECO:0007669"/>
    <property type="project" value="InterPro"/>
</dbReference>
<evidence type="ECO:0000313" key="8">
    <source>
        <dbReference type="Proteomes" id="UP000465220"/>
    </source>
</evidence>
<dbReference type="Gene3D" id="1.10.630.10">
    <property type="entry name" value="Cytochrome P450"/>
    <property type="match status" value="1"/>
</dbReference>
<dbReference type="EMBL" id="BLKI01000092">
    <property type="protein sequence ID" value="GFF91918.1"/>
    <property type="molecule type" value="Genomic_DNA"/>
</dbReference>
<dbReference type="AlphaFoldDB" id="A0AAN4PRL0"/>
<reference evidence="6 8" key="2">
    <citation type="submission" date="2020-01" db="EMBL/GenBank/DDBJ databases">
        <title>Draft genome sequence of Aspergillus lentulus IFM 60648.</title>
        <authorList>
            <person name="Takahashi H."/>
            <person name="Yaguchi T."/>
        </authorList>
    </citation>
    <scope>NUCLEOTIDE SEQUENCE [LARGE SCALE GENOMIC DNA]</scope>
    <source>
        <strain evidence="6 8">IFM 60648</strain>
    </source>
</reference>
<dbReference type="InterPro" id="IPR036396">
    <property type="entry name" value="Cyt_P450_sf"/>
</dbReference>
<keyword evidence="1 4" id="KW-0479">Metal-binding</keyword>
<protein>
    <submittedName>
        <fullName evidence="5">Uncharacterized protein</fullName>
    </submittedName>
</protein>
<dbReference type="GO" id="GO:0016705">
    <property type="term" value="F:oxidoreductase activity, acting on paired donors, with incorporation or reduction of molecular oxygen"/>
    <property type="evidence" value="ECO:0007669"/>
    <property type="project" value="InterPro"/>
</dbReference>
<sequence>MGASLGPKSFHQVLDFSSKHWLDDAPAEFQRDNQTIYQPWSMGTRNCLGRNPARAEIRLIIANMLRHLDLELDGRCMGDGNWFDQKICGIWFKKPLWVSLSPARAKE</sequence>
<evidence type="ECO:0000313" key="5">
    <source>
        <dbReference type="EMBL" id="GAQ11697.1"/>
    </source>
</evidence>
<name>A0AAN4PRL0_ASPLE</name>
<keyword evidence="4" id="KW-0349">Heme</keyword>
<evidence type="ECO:0000256" key="3">
    <source>
        <dbReference type="ARBA" id="ARBA00023004"/>
    </source>
</evidence>
<keyword evidence="3 4" id="KW-0408">Iron</keyword>
<comment type="similarity">
    <text evidence="4">Belongs to the cytochrome P450 family.</text>
</comment>
<dbReference type="Proteomes" id="UP000051487">
    <property type="component" value="Unassembled WGS sequence"/>
</dbReference>
<keyword evidence="4" id="KW-0503">Monooxygenase</keyword>
<keyword evidence="2 4" id="KW-0560">Oxidoreductase</keyword>
<evidence type="ECO:0000256" key="1">
    <source>
        <dbReference type="ARBA" id="ARBA00022723"/>
    </source>
</evidence>
<dbReference type="GO" id="GO:0020037">
    <property type="term" value="F:heme binding"/>
    <property type="evidence" value="ECO:0007669"/>
    <property type="project" value="InterPro"/>
</dbReference>
<evidence type="ECO:0000313" key="7">
    <source>
        <dbReference type="Proteomes" id="UP000051487"/>
    </source>
</evidence>
<dbReference type="SUPFAM" id="SSF48264">
    <property type="entry name" value="Cytochrome P450"/>
    <property type="match status" value="1"/>
</dbReference>
<gene>
    <name evidence="5" type="ORF">ALT_9018</name>
    <name evidence="6" type="ORF">IFM60648_09568</name>
</gene>
<organism evidence="5 7">
    <name type="scientific">Aspergillus lentulus</name>
    <dbReference type="NCBI Taxonomy" id="293939"/>
    <lineage>
        <taxon>Eukaryota</taxon>
        <taxon>Fungi</taxon>
        <taxon>Dikarya</taxon>
        <taxon>Ascomycota</taxon>
        <taxon>Pezizomycotina</taxon>
        <taxon>Eurotiomycetes</taxon>
        <taxon>Eurotiomycetidae</taxon>
        <taxon>Eurotiales</taxon>
        <taxon>Aspergillaceae</taxon>
        <taxon>Aspergillus</taxon>
        <taxon>Aspergillus subgen. Fumigati</taxon>
    </lineage>
</organism>